<evidence type="ECO:0000256" key="1">
    <source>
        <dbReference type="SAM" id="MobiDB-lite"/>
    </source>
</evidence>
<feature type="region of interest" description="Disordered" evidence="1">
    <location>
        <begin position="69"/>
        <end position="106"/>
    </location>
</feature>
<dbReference type="AlphaFoldDB" id="A0AA88DLI3"/>
<feature type="region of interest" description="Disordered" evidence="1">
    <location>
        <begin position="118"/>
        <end position="148"/>
    </location>
</feature>
<protein>
    <submittedName>
        <fullName evidence="2">Uncharacterized protein</fullName>
    </submittedName>
</protein>
<dbReference type="EMBL" id="BTGU01000070">
    <property type="protein sequence ID" value="GMN57480.1"/>
    <property type="molecule type" value="Genomic_DNA"/>
</dbReference>
<reference evidence="2" key="1">
    <citation type="submission" date="2023-07" db="EMBL/GenBank/DDBJ databases">
        <title>draft genome sequence of fig (Ficus carica).</title>
        <authorList>
            <person name="Takahashi T."/>
            <person name="Nishimura K."/>
        </authorList>
    </citation>
    <scope>NUCLEOTIDE SEQUENCE</scope>
</reference>
<dbReference type="Proteomes" id="UP001187192">
    <property type="component" value="Unassembled WGS sequence"/>
</dbReference>
<name>A0AA88DLI3_FICCA</name>
<sequence length="148" mass="15970">MIKTFETVTQPAASLHWQALQPTGHRRNDQCELAGKALWVGLVTVAGWGGREWGNGEVASRGWVAVTGGSRSRGGVRRRRGWVVQSGTDQSPMKDRPSAFPTPSLPLELSPLRAIDELLSHLSGSSQTPRTRSNPSDGDEVPCSSDQP</sequence>
<gene>
    <name evidence="2" type="ORF">TIFTF001_026589</name>
</gene>
<proteinExistence type="predicted"/>
<feature type="compositionally biased region" description="Polar residues" evidence="1">
    <location>
        <begin position="122"/>
        <end position="136"/>
    </location>
</feature>
<evidence type="ECO:0000313" key="3">
    <source>
        <dbReference type="Proteomes" id="UP001187192"/>
    </source>
</evidence>
<accession>A0AA88DLI3</accession>
<evidence type="ECO:0000313" key="2">
    <source>
        <dbReference type="EMBL" id="GMN57480.1"/>
    </source>
</evidence>
<organism evidence="2 3">
    <name type="scientific">Ficus carica</name>
    <name type="common">Common fig</name>
    <dbReference type="NCBI Taxonomy" id="3494"/>
    <lineage>
        <taxon>Eukaryota</taxon>
        <taxon>Viridiplantae</taxon>
        <taxon>Streptophyta</taxon>
        <taxon>Embryophyta</taxon>
        <taxon>Tracheophyta</taxon>
        <taxon>Spermatophyta</taxon>
        <taxon>Magnoliopsida</taxon>
        <taxon>eudicotyledons</taxon>
        <taxon>Gunneridae</taxon>
        <taxon>Pentapetalae</taxon>
        <taxon>rosids</taxon>
        <taxon>fabids</taxon>
        <taxon>Rosales</taxon>
        <taxon>Moraceae</taxon>
        <taxon>Ficeae</taxon>
        <taxon>Ficus</taxon>
    </lineage>
</organism>
<comment type="caution">
    <text evidence="2">The sequence shown here is derived from an EMBL/GenBank/DDBJ whole genome shotgun (WGS) entry which is preliminary data.</text>
</comment>
<keyword evidence="3" id="KW-1185">Reference proteome</keyword>